<dbReference type="CDD" id="cd01948">
    <property type="entry name" value="EAL"/>
    <property type="match status" value="1"/>
</dbReference>
<dbReference type="Gene3D" id="3.20.20.450">
    <property type="entry name" value="EAL domain"/>
    <property type="match status" value="1"/>
</dbReference>
<dbReference type="InterPro" id="IPR001633">
    <property type="entry name" value="EAL_dom"/>
</dbReference>
<dbReference type="SMART" id="SM00267">
    <property type="entry name" value="GGDEF"/>
    <property type="match status" value="1"/>
</dbReference>
<evidence type="ECO:0000313" key="4">
    <source>
        <dbReference type="EMBL" id="MXN65608.1"/>
    </source>
</evidence>
<dbReference type="PROSITE" id="PS50887">
    <property type="entry name" value="GGDEF"/>
    <property type="match status" value="1"/>
</dbReference>
<dbReference type="Gene3D" id="3.30.450.20">
    <property type="entry name" value="PAS domain"/>
    <property type="match status" value="1"/>
</dbReference>
<dbReference type="SUPFAM" id="SSF141868">
    <property type="entry name" value="EAL domain-like"/>
    <property type="match status" value="1"/>
</dbReference>
<gene>
    <name evidence="4" type="ORF">GR183_11905</name>
</gene>
<feature type="transmembrane region" description="Helical" evidence="1">
    <location>
        <begin position="329"/>
        <end position="345"/>
    </location>
</feature>
<dbReference type="Pfam" id="PF00563">
    <property type="entry name" value="EAL"/>
    <property type="match status" value="1"/>
</dbReference>
<keyword evidence="1" id="KW-1133">Transmembrane helix</keyword>
<name>A0A7X3S889_9HYPH</name>
<dbReference type="InterPro" id="IPR000160">
    <property type="entry name" value="GGDEF_dom"/>
</dbReference>
<dbReference type="Gene3D" id="3.30.70.270">
    <property type="match status" value="1"/>
</dbReference>
<dbReference type="InterPro" id="IPR000014">
    <property type="entry name" value="PAS"/>
</dbReference>
<dbReference type="NCBIfam" id="TIGR00229">
    <property type="entry name" value="sensory_box"/>
    <property type="match status" value="1"/>
</dbReference>
<accession>A0A7X3S889</accession>
<dbReference type="AlphaFoldDB" id="A0A7X3S889"/>
<keyword evidence="1" id="KW-0812">Transmembrane</keyword>
<evidence type="ECO:0000313" key="5">
    <source>
        <dbReference type="Proteomes" id="UP000433101"/>
    </source>
</evidence>
<dbReference type="Proteomes" id="UP000433101">
    <property type="component" value="Unassembled WGS sequence"/>
</dbReference>
<dbReference type="InterPro" id="IPR043128">
    <property type="entry name" value="Rev_trsase/Diguanyl_cyclase"/>
</dbReference>
<dbReference type="SMART" id="SM01080">
    <property type="entry name" value="CHASE2"/>
    <property type="match status" value="1"/>
</dbReference>
<dbReference type="Pfam" id="PF00990">
    <property type="entry name" value="GGDEF"/>
    <property type="match status" value="1"/>
</dbReference>
<reference evidence="4 5" key="1">
    <citation type="submission" date="2019-12" db="EMBL/GenBank/DDBJ databases">
        <authorList>
            <person name="Li M."/>
        </authorList>
    </citation>
    <scope>NUCLEOTIDE SEQUENCE [LARGE SCALE GENOMIC DNA]</scope>
    <source>
        <strain evidence="4 5">GBMRC 2046</strain>
    </source>
</reference>
<dbReference type="SUPFAM" id="SSF55785">
    <property type="entry name" value="PYP-like sensor domain (PAS domain)"/>
    <property type="match status" value="1"/>
</dbReference>
<dbReference type="SUPFAM" id="SSF55073">
    <property type="entry name" value="Nucleotide cyclase"/>
    <property type="match status" value="1"/>
</dbReference>
<dbReference type="InterPro" id="IPR035919">
    <property type="entry name" value="EAL_sf"/>
</dbReference>
<proteinExistence type="predicted"/>
<dbReference type="InterPro" id="IPR007890">
    <property type="entry name" value="CHASE2"/>
</dbReference>
<protein>
    <submittedName>
        <fullName evidence="4">EAL domain-containing protein</fullName>
    </submittedName>
</protein>
<dbReference type="Pfam" id="PF05226">
    <property type="entry name" value="CHASE2"/>
    <property type="match status" value="1"/>
</dbReference>
<dbReference type="CDD" id="cd00130">
    <property type="entry name" value="PAS"/>
    <property type="match status" value="1"/>
</dbReference>
<organism evidence="4 5">
    <name type="scientific">Stappia sediminis</name>
    <dbReference type="NCBI Taxonomy" id="2692190"/>
    <lineage>
        <taxon>Bacteria</taxon>
        <taxon>Pseudomonadati</taxon>
        <taxon>Pseudomonadota</taxon>
        <taxon>Alphaproteobacteria</taxon>
        <taxon>Hyphomicrobiales</taxon>
        <taxon>Stappiaceae</taxon>
        <taxon>Stappia</taxon>
    </lineage>
</organism>
<dbReference type="EMBL" id="WUMV01000004">
    <property type="protein sequence ID" value="MXN65608.1"/>
    <property type="molecule type" value="Genomic_DNA"/>
</dbReference>
<evidence type="ECO:0000259" key="3">
    <source>
        <dbReference type="PROSITE" id="PS50887"/>
    </source>
</evidence>
<keyword evidence="1" id="KW-0472">Membrane</keyword>
<dbReference type="InterPro" id="IPR029787">
    <property type="entry name" value="Nucleotide_cyclase"/>
</dbReference>
<feature type="domain" description="GGDEF" evidence="3">
    <location>
        <begin position="527"/>
        <end position="659"/>
    </location>
</feature>
<dbReference type="InterPro" id="IPR052155">
    <property type="entry name" value="Biofilm_reg_signaling"/>
</dbReference>
<evidence type="ECO:0000259" key="2">
    <source>
        <dbReference type="PROSITE" id="PS50883"/>
    </source>
</evidence>
<evidence type="ECO:0000256" key="1">
    <source>
        <dbReference type="SAM" id="Phobius"/>
    </source>
</evidence>
<comment type="caution">
    <text evidence="4">The sequence shown here is derived from an EMBL/GenBank/DDBJ whole genome shotgun (WGS) entry which is preliminary data.</text>
</comment>
<dbReference type="RefSeq" id="WP_160775866.1">
    <property type="nucleotide sequence ID" value="NZ_WUMV01000004.1"/>
</dbReference>
<dbReference type="SMART" id="SM00052">
    <property type="entry name" value="EAL"/>
    <property type="match status" value="1"/>
</dbReference>
<dbReference type="PANTHER" id="PTHR44757:SF2">
    <property type="entry name" value="BIOFILM ARCHITECTURE MAINTENANCE PROTEIN MBAA"/>
    <property type="match status" value="1"/>
</dbReference>
<sequence>MKKRVALRSLAACVGLLAAVIWLEAAGFLRPLDAFLAENRFKYSSRAPSGDIAFIDIDARSLQEIGVWPWPRRFYADLIARLDKMQVAEIAFDIDFSTRSDPENDAVFAKSIADAGSTIVLAAFQQKASGNELDHALVFNRPIPELEEHAWLAEVNVSLEPDGRVWKGHFGRKIDGEPVPSMAAFLAGNSLSLGPDFTIDFGIDPAAIDRVSFVDVVGGKVPAVRLAGKRVVVGASALELRDLFPVPVHGILPGSLLQVLAAESISQQRTLHDTGLLPQLAALVLAAGLLLAIRRQPLRSRLSAIAILAIGIEAGAAALQRYYPFSVSTSAWLTGLGLLAFYLVFREFGIKRLRLLAAQLQTRNTRTVLNRVIEDNSAGILVVDRRETIITASNAAIGILAVSDRKLSGKHIADALPEGLADAVRQCLRSPDAGSMSGEVTLQHPGGERRVLEYVATPSTLAEIADTRTQRNHIACLTFNDVTEKRLAEDRLKYLARFDPVSGAMTRSAFLEAVATSGRSPAGSPPLGLALFAVELDGFETTGATLGHIYTDLLVAAAARRLKDNVPGGELSHLGAGTFALFAPSNDGAEAADRLAGEIIDCLSTIFDLKGNHVLVGANVGVTFSAADEADADVMLRQGQAALSKAKRAGINRWAKFKPGMEFEFIRRRMLELDLRRAIDREELSLVYQPQFALADGSLAGVEALMRWDHPHLGMIPPTEFIAIAEECGLVEEIGRWSIRRACEDAAGWSAPLRLAVNISPPQFQDPHLLREIRDTLARTGFPAERLDLEITESLFLESSRKLLQTMGELRDMGIGLVLDDFGTGYASLGYVARFPIAKIKIDKIFIDPITEDRKSAAIVRTIAELARELGMSTVAEGIETPEQRMAVEAAGVGIAQGYLFARPRPAREIAAEFDTQVARARA</sequence>
<dbReference type="InterPro" id="IPR013656">
    <property type="entry name" value="PAS_4"/>
</dbReference>
<dbReference type="PANTHER" id="PTHR44757">
    <property type="entry name" value="DIGUANYLATE CYCLASE DGCP"/>
    <property type="match status" value="1"/>
</dbReference>
<dbReference type="Pfam" id="PF08448">
    <property type="entry name" value="PAS_4"/>
    <property type="match status" value="1"/>
</dbReference>
<dbReference type="PROSITE" id="PS50883">
    <property type="entry name" value="EAL"/>
    <property type="match status" value="1"/>
</dbReference>
<feature type="domain" description="EAL" evidence="2">
    <location>
        <begin position="668"/>
        <end position="918"/>
    </location>
</feature>
<keyword evidence="5" id="KW-1185">Reference proteome</keyword>
<dbReference type="InterPro" id="IPR035965">
    <property type="entry name" value="PAS-like_dom_sf"/>
</dbReference>
<feature type="transmembrane region" description="Helical" evidence="1">
    <location>
        <begin position="276"/>
        <end position="293"/>
    </location>
</feature>
<dbReference type="CDD" id="cd01949">
    <property type="entry name" value="GGDEF"/>
    <property type="match status" value="1"/>
</dbReference>